<name>A0ABW0I2R9_9BACT</name>
<protein>
    <submittedName>
        <fullName evidence="3">Sulfite exporter TauE/SafE family protein</fullName>
    </submittedName>
</protein>
<dbReference type="Pfam" id="PF13386">
    <property type="entry name" value="DsbD_2"/>
    <property type="match status" value="1"/>
</dbReference>
<keyword evidence="1" id="KW-0472">Membrane</keyword>
<feature type="domain" description="Urease accessory protein UreH-like transmembrane" evidence="2">
    <location>
        <begin position="7"/>
        <end position="201"/>
    </location>
</feature>
<dbReference type="Proteomes" id="UP001596106">
    <property type="component" value="Unassembled WGS sequence"/>
</dbReference>
<feature type="transmembrane region" description="Helical" evidence="1">
    <location>
        <begin position="121"/>
        <end position="143"/>
    </location>
</feature>
<feature type="transmembrane region" description="Helical" evidence="1">
    <location>
        <begin position="155"/>
        <end position="176"/>
    </location>
</feature>
<proteinExistence type="predicted"/>
<dbReference type="RefSeq" id="WP_379840504.1">
    <property type="nucleotide sequence ID" value="NZ_JBHSMA010000001.1"/>
</dbReference>
<feature type="transmembrane region" description="Helical" evidence="1">
    <location>
        <begin position="53"/>
        <end position="72"/>
    </location>
</feature>
<keyword evidence="1" id="KW-1133">Transmembrane helix</keyword>
<reference evidence="4" key="1">
    <citation type="journal article" date="2019" name="Int. J. Syst. Evol. Microbiol.">
        <title>The Global Catalogue of Microorganisms (GCM) 10K type strain sequencing project: providing services to taxonomists for standard genome sequencing and annotation.</title>
        <authorList>
            <consortium name="The Broad Institute Genomics Platform"/>
            <consortium name="The Broad Institute Genome Sequencing Center for Infectious Disease"/>
            <person name="Wu L."/>
            <person name="Ma J."/>
        </authorList>
    </citation>
    <scope>NUCLEOTIDE SEQUENCE [LARGE SCALE GENOMIC DNA]</scope>
    <source>
        <strain evidence="4">CCUG 55250</strain>
    </source>
</reference>
<keyword evidence="4" id="KW-1185">Reference proteome</keyword>
<evidence type="ECO:0000313" key="3">
    <source>
        <dbReference type="EMBL" id="MFC5407816.1"/>
    </source>
</evidence>
<accession>A0ABW0I2R9</accession>
<comment type="caution">
    <text evidence="3">The sequence shown here is derived from an EMBL/GenBank/DDBJ whole genome shotgun (WGS) entry which is preliminary data.</text>
</comment>
<dbReference type="PANTHER" id="PTHR42208">
    <property type="entry name" value="HEAVY METAL TRANSPORTER-RELATED"/>
    <property type="match status" value="1"/>
</dbReference>
<evidence type="ECO:0000256" key="1">
    <source>
        <dbReference type="SAM" id="Phobius"/>
    </source>
</evidence>
<gene>
    <name evidence="3" type="ORF">ACFPMF_00750</name>
</gene>
<dbReference type="InterPro" id="IPR039447">
    <property type="entry name" value="UreH-like_TM_dom"/>
</dbReference>
<dbReference type="EMBL" id="JBHSMA010000001">
    <property type="protein sequence ID" value="MFC5407816.1"/>
    <property type="molecule type" value="Genomic_DNA"/>
</dbReference>
<evidence type="ECO:0000259" key="2">
    <source>
        <dbReference type="Pfam" id="PF13386"/>
    </source>
</evidence>
<evidence type="ECO:0000313" key="4">
    <source>
        <dbReference type="Proteomes" id="UP001596106"/>
    </source>
</evidence>
<organism evidence="3 4">
    <name type="scientific">Larkinella bovis</name>
    <dbReference type="NCBI Taxonomy" id="683041"/>
    <lineage>
        <taxon>Bacteria</taxon>
        <taxon>Pseudomonadati</taxon>
        <taxon>Bacteroidota</taxon>
        <taxon>Cytophagia</taxon>
        <taxon>Cytophagales</taxon>
        <taxon>Spirosomataceae</taxon>
        <taxon>Larkinella</taxon>
    </lineage>
</organism>
<feature type="transmembrane region" description="Helical" evidence="1">
    <location>
        <begin position="188"/>
        <end position="208"/>
    </location>
</feature>
<sequence length="232" mass="24639">MNLWYSAALLTGLVGSLHCVGMCGPLAMALPIGRLKPHLRFPATLLYHTGRLSAYGLLGLALGLTGQGFWLAGLQRPLSIGTGALLLLWTLTNRKFGFLPTTLFFKQLTTPLTRLIRNPSLLNLAAAGFLNGLLPCGFVYVALTGALAQSSAIEGGVYMVLFGTGTLPALLGIRLLPSLFPAQLRARFVRVLPVFTLVLALMLIGRGIGVPAWKWPGQAASTVPICHGIPGR</sequence>
<dbReference type="PANTHER" id="PTHR42208:SF1">
    <property type="entry name" value="HEAVY METAL TRANSPORTER"/>
    <property type="match status" value="1"/>
</dbReference>
<keyword evidence="1" id="KW-0812">Transmembrane</keyword>